<accession>A0A9W7GNG6</accession>
<proteinExistence type="predicted"/>
<reference evidence="2" key="1">
    <citation type="journal article" date="2023" name="Commun. Biol.">
        <title>Genome analysis of Parmales, the sister group of diatoms, reveals the evolutionary specialization of diatoms from phago-mixotrophs to photoautotrophs.</title>
        <authorList>
            <person name="Ban H."/>
            <person name="Sato S."/>
            <person name="Yoshikawa S."/>
            <person name="Yamada K."/>
            <person name="Nakamura Y."/>
            <person name="Ichinomiya M."/>
            <person name="Sato N."/>
            <person name="Blanc-Mathieu R."/>
            <person name="Endo H."/>
            <person name="Kuwata A."/>
            <person name="Ogata H."/>
        </authorList>
    </citation>
    <scope>NUCLEOTIDE SEQUENCE [LARGE SCALE GENOMIC DNA]</scope>
</reference>
<protein>
    <submittedName>
        <fullName evidence="1">Uncharacterized protein</fullName>
    </submittedName>
</protein>
<evidence type="ECO:0000313" key="2">
    <source>
        <dbReference type="Proteomes" id="UP001165065"/>
    </source>
</evidence>
<dbReference type="Proteomes" id="UP001165065">
    <property type="component" value="Unassembled WGS sequence"/>
</dbReference>
<name>A0A9W7GNG6_9STRA</name>
<gene>
    <name evidence="1" type="ORF">TrCOL_g5632</name>
</gene>
<sequence length="123" mass="13785">MYHLLPTTWLKTDKVAMQLADTCQRHMTGLPVCGKQRHKEQCALDGTLKCGICGTKSGTRYGETGDTRFNVYHFDVDGMTDEHLKRRTQASSRVGVTERELGSAVAQWLCKLCHATKPNSKNK</sequence>
<keyword evidence="2" id="KW-1185">Reference proteome</keyword>
<organism evidence="1 2">
    <name type="scientific">Triparma columacea</name>
    <dbReference type="NCBI Taxonomy" id="722753"/>
    <lineage>
        <taxon>Eukaryota</taxon>
        <taxon>Sar</taxon>
        <taxon>Stramenopiles</taxon>
        <taxon>Ochrophyta</taxon>
        <taxon>Bolidophyceae</taxon>
        <taxon>Parmales</taxon>
        <taxon>Triparmaceae</taxon>
        <taxon>Triparma</taxon>
    </lineage>
</organism>
<comment type="caution">
    <text evidence="1">The sequence shown here is derived from an EMBL/GenBank/DDBJ whole genome shotgun (WGS) entry which is preliminary data.</text>
</comment>
<dbReference type="AlphaFoldDB" id="A0A9W7GNG6"/>
<evidence type="ECO:0000313" key="1">
    <source>
        <dbReference type="EMBL" id="GMI47175.1"/>
    </source>
</evidence>
<dbReference type="EMBL" id="BRYA01000334">
    <property type="protein sequence ID" value="GMI47175.1"/>
    <property type="molecule type" value="Genomic_DNA"/>
</dbReference>